<proteinExistence type="predicted"/>
<keyword evidence="1" id="KW-0812">Transmembrane</keyword>
<sequence length="245" mass="25874">MPRRFRSIGRVEPCSGAAMLYVISILAGVLGALGSWAAAAMIAASLGSGSDNLAAFIVIGPLAGVAGFITAVALTLTLKGDDRTFRGVAVRSLGVVLMVGALAAGGTSLRTAALKHLGLMAKAPAVEFEIRLPRTATSADLKREAQVELLTDQNQTLARIDDGLRATEDGRAVLRGSVPLKFRTSDRMVVLSLPGQAQRAFKLRLPPNPSPSDEFGPWHLVDRIASTETARSVPDDSFAIRYRVL</sequence>
<dbReference type="AlphaFoldDB" id="A0A840N3V5"/>
<evidence type="ECO:0000313" key="3">
    <source>
        <dbReference type="Proteomes" id="UP000521227"/>
    </source>
</evidence>
<feature type="transmembrane region" description="Helical" evidence="1">
    <location>
        <begin position="53"/>
        <end position="76"/>
    </location>
</feature>
<evidence type="ECO:0000256" key="1">
    <source>
        <dbReference type="SAM" id="Phobius"/>
    </source>
</evidence>
<name>A0A840N3V5_9BRAD</name>
<feature type="transmembrane region" description="Helical" evidence="1">
    <location>
        <begin position="88"/>
        <end position="109"/>
    </location>
</feature>
<reference evidence="2 3" key="1">
    <citation type="submission" date="2020-08" db="EMBL/GenBank/DDBJ databases">
        <title>Genomic Encyclopedia of Type Strains, Phase IV (KMG-IV): sequencing the most valuable type-strain genomes for metagenomic binning, comparative biology and taxonomic classification.</title>
        <authorList>
            <person name="Goeker M."/>
        </authorList>
    </citation>
    <scope>NUCLEOTIDE SEQUENCE [LARGE SCALE GENOMIC DNA]</scope>
    <source>
        <strain evidence="2 3">DSM 17498</strain>
    </source>
</reference>
<comment type="caution">
    <text evidence="2">The sequence shown here is derived from an EMBL/GenBank/DDBJ whole genome shotgun (WGS) entry which is preliminary data.</text>
</comment>
<dbReference type="EMBL" id="JACHIJ010000002">
    <property type="protein sequence ID" value="MBB5051426.1"/>
    <property type="molecule type" value="Genomic_DNA"/>
</dbReference>
<accession>A0A840N3V5</accession>
<organism evidence="2 3">
    <name type="scientific">Afipia massiliensis</name>
    <dbReference type="NCBI Taxonomy" id="211460"/>
    <lineage>
        <taxon>Bacteria</taxon>
        <taxon>Pseudomonadati</taxon>
        <taxon>Pseudomonadota</taxon>
        <taxon>Alphaproteobacteria</taxon>
        <taxon>Hyphomicrobiales</taxon>
        <taxon>Nitrobacteraceae</taxon>
        <taxon>Afipia</taxon>
    </lineage>
</organism>
<keyword evidence="1" id="KW-0472">Membrane</keyword>
<evidence type="ECO:0000313" key="2">
    <source>
        <dbReference type="EMBL" id="MBB5051426.1"/>
    </source>
</evidence>
<gene>
    <name evidence="2" type="ORF">HNQ36_001380</name>
</gene>
<dbReference type="RefSeq" id="WP_246395301.1">
    <property type="nucleotide sequence ID" value="NZ_JACHIJ010000002.1"/>
</dbReference>
<keyword evidence="1" id="KW-1133">Transmembrane helix</keyword>
<protein>
    <recommendedName>
        <fullName evidence="4">Acriflavin resistance protein</fullName>
    </recommendedName>
</protein>
<evidence type="ECO:0008006" key="4">
    <source>
        <dbReference type="Google" id="ProtNLM"/>
    </source>
</evidence>
<dbReference type="Proteomes" id="UP000521227">
    <property type="component" value="Unassembled WGS sequence"/>
</dbReference>
<feature type="transmembrane region" description="Helical" evidence="1">
    <location>
        <begin position="20"/>
        <end position="47"/>
    </location>
</feature>